<dbReference type="RefSeq" id="WP_184235071.1">
    <property type="nucleotide sequence ID" value="NZ_JACHMJ010000001.1"/>
</dbReference>
<accession>A0A841AMR2</accession>
<name>A0A841AMR2_9MICO</name>
<dbReference type="Proteomes" id="UP000536685">
    <property type="component" value="Unassembled WGS sequence"/>
</dbReference>
<dbReference type="EMBL" id="JACHMJ010000001">
    <property type="protein sequence ID" value="MBB5843031.1"/>
    <property type="molecule type" value="Genomic_DNA"/>
</dbReference>
<sequence length="142" mass="15613">MDPIDRHIADLEPLTTDELIEQRVSSLVGRAVNRQVWLLFLHADAVQSPLVMPISDLPATPTADDLDNWSYFITETTEAAGATSLIVVIERFAGTRLNDNDRAWARFVSDGCRQAGVPLRAVALSHRRGVRLVSDGEYRGGG</sequence>
<dbReference type="AlphaFoldDB" id="A0A841AMR2"/>
<gene>
    <name evidence="1" type="ORF">HD599_001354</name>
</gene>
<protein>
    <submittedName>
        <fullName evidence="1">Uncharacterized protein</fullName>
    </submittedName>
</protein>
<reference evidence="1 2" key="1">
    <citation type="submission" date="2020-08" db="EMBL/GenBank/DDBJ databases">
        <title>Sequencing the genomes of 1000 actinobacteria strains.</title>
        <authorList>
            <person name="Klenk H.-P."/>
        </authorList>
    </citation>
    <scope>NUCLEOTIDE SEQUENCE [LARGE SCALE GENOMIC DNA]</scope>
    <source>
        <strain evidence="1 2">DSM 105784</strain>
    </source>
</reference>
<proteinExistence type="predicted"/>
<evidence type="ECO:0000313" key="1">
    <source>
        <dbReference type="EMBL" id="MBB5843031.1"/>
    </source>
</evidence>
<organism evidence="1 2">
    <name type="scientific">Conyzicola lurida</name>
    <dbReference type="NCBI Taxonomy" id="1172621"/>
    <lineage>
        <taxon>Bacteria</taxon>
        <taxon>Bacillati</taxon>
        <taxon>Actinomycetota</taxon>
        <taxon>Actinomycetes</taxon>
        <taxon>Micrococcales</taxon>
        <taxon>Microbacteriaceae</taxon>
        <taxon>Conyzicola</taxon>
    </lineage>
</organism>
<evidence type="ECO:0000313" key="2">
    <source>
        <dbReference type="Proteomes" id="UP000536685"/>
    </source>
</evidence>
<comment type="caution">
    <text evidence="1">The sequence shown here is derived from an EMBL/GenBank/DDBJ whole genome shotgun (WGS) entry which is preliminary data.</text>
</comment>
<keyword evidence="2" id="KW-1185">Reference proteome</keyword>